<dbReference type="SUPFAM" id="SSF53448">
    <property type="entry name" value="Nucleotide-diphospho-sugar transferases"/>
    <property type="match status" value="1"/>
</dbReference>
<dbReference type="Gene3D" id="3.90.550.10">
    <property type="entry name" value="Spore Coat Polysaccharide Biosynthesis Protein SpsA, Chain A"/>
    <property type="match status" value="1"/>
</dbReference>
<keyword evidence="2 3" id="KW-0548">Nucleotidyltransferase</keyword>
<feature type="site" description="Positions MEP for the nucleophilic attack" evidence="3">
    <location>
        <position position="213"/>
    </location>
</feature>
<evidence type="ECO:0000256" key="1">
    <source>
        <dbReference type="ARBA" id="ARBA00022679"/>
    </source>
</evidence>
<evidence type="ECO:0000313" key="5">
    <source>
        <dbReference type="EMBL" id="MDN7128679.1"/>
    </source>
</evidence>
<dbReference type="RefSeq" id="WP_301720197.1">
    <property type="nucleotide sequence ID" value="NZ_JAGGJB010000001.1"/>
</dbReference>
<dbReference type="Pfam" id="PF01128">
    <property type="entry name" value="IspD"/>
    <property type="match status" value="1"/>
</dbReference>
<dbReference type="InterPro" id="IPR029044">
    <property type="entry name" value="Nucleotide-diphossugar_trans"/>
</dbReference>
<evidence type="ECO:0000256" key="2">
    <source>
        <dbReference type="ARBA" id="ARBA00022695"/>
    </source>
</evidence>
<dbReference type="EC" id="2.7.7.60" evidence="3"/>
<comment type="function">
    <text evidence="3">Catalyzes the formation of 4-diphosphocytidyl-2-C-methyl-D-erythritol from CTP and 2-C-methyl-D-erythritol 4-phosphate (MEP).</text>
</comment>
<comment type="pathway">
    <text evidence="3">Isoprenoid biosynthesis; isopentenyl diphosphate biosynthesis via DXP pathway; isopentenyl diphosphate from 1-deoxy-D-xylulose 5-phosphate: step 2/6.</text>
</comment>
<keyword evidence="1 3" id="KW-0808">Transferase</keyword>
<evidence type="ECO:0000256" key="3">
    <source>
        <dbReference type="HAMAP-Rule" id="MF_00108"/>
    </source>
</evidence>
<evidence type="ECO:0000313" key="6">
    <source>
        <dbReference type="Proteomes" id="UP001169491"/>
    </source>
</evidence>
<comment type="catalytic activity">
    <reaction evidence="3">
        <text>2-C-methyl-D-erythritol 4-phosphate + CTP + H(+) = 4-CDP-2-C-methyl-D-erythritol + diphosphate</text>
        <dbReference type="Rhea" id="RHEA:13429"/>
        <dbReference type="ChEBI" id="CHEBI:15378"/>
        <dbReference type="ChEBI" id="CHEBI:33019"/>
        <dbReference type="ChEBI" id="CHEBI:37563"/>
        <dbReference type="ChEBI" id="CHEBI:57823"/>
        <dbReference type="ChEBI" id="CHEBI:58262"/>
        <dbReference type="EC" id="2.7.7.60"/>
    </reaction>
</comment>
<comment type="similarity">
    <text evidence="3">Belongs to the IspD/TarI cytidylyltransferase family. IspD subfamily.</text>
</comment>
<dbReference type="GO" id="GO:0050518">
    <property type="term" value="F:2-C-methyl-D-erythritol 4-phosphate cytidylyltransferase activity"/>
    <property type="evidence" value="ECO:0007669"/>
    <property type="project" value="UniProtKB-UniRule"/>
</dbReference>
<dbReference type="EMBL" id="JAGGJB010000001">
    <property type="protein sequence ID" value="MDN7123597.1"/>
    <property type="molecule type" value="Genomic_DNA"/>
</dbReference>
<feature type="site" description="Transition state stabilizer" evidence="3">
    <location>
        <position position="19"/>
    </location>
</feature>
<dbReference type="HAMAP" id="MF_00108">
    <property type="entry name" value="IspD"/>
    <property type="match status" value="1"/>
</dbReference>
<accession>A0AAW7QVW4</accession>
<name>A0AAW7QVW4_9GAMM</name>
<gene>
    <name evidence="3" type="primary">ispD</name>
    <name evidence="4" type="ORF">J6I90_01755</name>
    <name evidence="5" type="ORF">J6I92_02155</name>
</gene>
<keyword evidence="6" id="KW-1185">Reference proteome</keyword>
<evidence type="ECO:0000313" key="7">
    <source>
        <dbReference type="Proteomes" id="UP001169492"/>
    </source>
</evidence>
<sequence length="231" mass="24896">MTKSEQVAAVIPAAGIGQRMQSELPKQYLKLGGRSVLEWTVRAISQDPRIRAIYIAISPDDPYFQQQHFASACPIVAVEGGATRAASVAAGVERAVADGFTWVAVHDAARPCLTAAELEQVVTTALADEVGALLALPVADTLKRSSKTRRSEGSVAREHLWQAQTPQVFRAADLQRGWQQLGTDHPQLTDEASVLEALGLQPQLVPGRRSNIKITQPGDDAIARLLLFDDS</sequence>
<dbReference type="NCBIfam" id="TIGR00453">
    <property type="entry name" value="ispD"/>
    <property type="match status" value="1"/>
</dbReference>
<dbReference type="InterPro" id="IPR034683">
    <property type="entry name" value="IspD/TarI"/>
</dbReference>
<dbReference type="FunFam" id="3.90.550.10:FF:000003">
    <property type="entry name" value="2-C-methyl-D-erythritol 4-phosphate cytidylyltransferase"/>
    <property type="match status" value="1"/>
</dbReference>
<evidence type="ECO:0000313" key="4">
    <source>
        <dbReference type="EMBL" id="MDN7123597.1"/>
    </source>
</evidence>
<reference evidence="6 7" key="1">
    <citation type="submission" date="2021-03" db="EMBL/GenBank/DDBJ databases">
        <title>Pseudidiomarina terrestris, a new bacterium isolated from saline soil.</title>
        <authorList>
            <person name="Galisteo C."/>
            <person name="De La Haba R."/>
            <person name="Sanchez-Porro C."/>
            <person name="Ventosa A."/>
        </authorList>
    </citation>
    <scope>NUCLEOTIDE SEQUENCE [LARGE SCALE GENOMIC DNA]</scope>
    <source>
        <strain evidence="4 7">1APP75-32.1</strain>
        <strain evidence="6">1APR75-15</strain>
        <strain evidence="5">1ASR75-15</strain>
    </source>
</reference>
<keyword evidence="3" id="KW-0414">Isoprene biosynthesis</keyword>
<dbReference type="PANTHER" id="PTHR32125:SF4">
    <property type="entry name" value="2-C-METHYL-D-ERYTHRITOL 4-PHOSPHATE CYTIDYLYLTRANSFERASE, CHLOROPLASTIC"/>
    <property type="match status" value="1"/>
</dbReference>
<feature type="site" description="Positions MEP for the nucleophilic attack" evidence="3">
    <location>
        <position position="157"/>
    </location>
</feature>
<comment type="caution">
    <text evidence="4">The sequence shown here is derived from an EMBL/GenBank/DDBJ whole genome shotgun (WGS) entry which is preliminary data.</text>
</comment>
<dbReference type="InterPro" id="IPR001228">
    <property type="entry name" value="IspD"/>
</dbReference>
<dbReference type="CDD" id="cd02516">
    <property type="entry name" value="CDP-ME_synthetase"/>
    <property type="match status" value="1"/>
</dbReference>
<dbReference type="Proteomes" id="UP001169492">
    <property type="component" value="Unassembled WGS sequence"/>
</dbReference>
<dbReference type="EMBL" id="JAGGJC010000001">
    <property type="protein sequence ID" value="MDN7128679.1"/>
    <property type="molecule type" value="Genomic_DNA"/>
</dbReference>
<dbReference type="InterPro" id="IPR050088">
    <property type="entry name" value="IspD/TarI_cytidylyltransf_bact"/>
</dbReference>
<protein>
    <recommendedName>
        <fullName evidence="3">2-C-methyl-D-erythritol 4-phosphate cytidylyltransferase</fullName>
        <ecNumber evidence="3">2.7.7.60</ecNumber>
    </recommendedName>
    <alternativeName>
        <fullName evidence="3">4-diphosphocytidyl-2C-methyl-D-erythritol synthase</fullName>
    </alternativeName>
    <alternativeName>
        <fullName evidence="3">MEP cytidylyltransferase</fullName>
        <shortName evidence="3">MCT</shortName>
    </alternativeName>
</protein>
<organism evidence="4 7">
    <name type="scientific">Pseudidiomarina terrestris</name>
    <dbReference type="NCBI Taxonomy" id="2820060"/>
    <lineage>
        <taxon>Bacteria</taxon>
        <taxon>Pseudomonadati</taxon>
        <taxon>Pseudomonadota</taxon>
        <taxon>Gammaproteobacteria</taxon>
        <taxon>Alteromonadales</taxon>
        <taxon>Idiomarinaceae</taxon>
        <taxon>Pseudidiomarina</taxon>
    </lineage>
</organism>
<dbReference type="GO" id="GO:0019288">
    <property type="term" value="P:isopentenyl diphosphate biosynthetic process, methylerythritol 4-phosphate pathway"/>
    <property type="evidence" value="ECO:0007669"/>
    <property type="project" value="UniProtKB-UniRule"/>
</dbReference>
<feature type="site" description="Transition state stabilizer" evidence="3">
    <location>
        <position position="26"/>
    </location>
</feature>
<dbReference type="PANTHER" id="PTHR32125">
    <property type="entry name" value="2-C-METHYL-D-ERYTHRITOL 4-PHOSPHATE CYTIDYLYLTRANSFERASE, CHLOROPLASTIC"/>
    <property type="match status" value="1"/>
</dbReference>
<proteinExistence type="inferred from homology"/>
<dbReference type="AlphaFoldDB" id="A0AAW7QVW4"/>
<dbReference type="Proteomes" id="UP001169491">
    <property type="component" value="Unassembled WGS sequence"/>
</dbReference>